<keyword evidence="5" id="KW-1185">Reference proteome</keyword>
<dbReference type="GO" id="GO:0005096">
    <property type="term" value="F:GTPase activator activity"/>
    <property type="evidence" value="ECO:0007669"/>
    <property type="project" value="UniProtKB-KW"/>
</dbReference>
<dbReference type="PANTHER" id="PTHR10194:SF142">
    <property type="entry name" value="NEUROFIBROMIN"/>
    <property type="match status" value="1"/>
</dbReference>
<accession>A0A3P6NNH9</accession>
<dbReference type="PANTHER" id="PTHR10194">
    <property type="entry name" value="RAS GTPASE-ACTIVATING PROTEINS"/>
    <property type="match status" value="1"/>
</dbReference>
<proteinExistence type="predicted"/>
<evidence type="ECO:0000313" key="4">
    <source>
        <dbReference type="EMBL" id="VDK28086.1"/>
    </source>
</evidence>
<keyword evidence="2" id="KW-0597">Phosphoprotein</keyword>
<dbReference type="Pfam" id="PF00616">
    <property type="entry name" value="RasGAP"/>
    <property type="match status" value="1"/>
</dbReference>
<keyword evidence="1" id="KW-0343">GTPase activation</keyword>
<name>A0A3P6NNH9_ANISI</name>
<protein>
    <recommendedName>
        <fullName evidence="3">Ras-GAP domain-containing protein</fullName>
    </recommendedName>
</protein>
<dbReference type="EMBL" id="UYRR01015812">
    <property type="protein sequence ID" value="VDK28086.1"/>
    <property type="molecule type" value="Genomic_DNA"/>
</dbReference>
<dbReference type="AlphaFoldDB" id="A0A3P6NNH9"/>
<feature type="domain" description="Ras-GAP" evidence="3">
    <location>
        <begin position="1"/>
        <end position="98"/>
    </location>
</feature>
<evidence type="ECO:0000256" key="2">
    <source>
        <dbReference type="ARBA" id="ARBA00022553"/>
    </source>
</evidence>
<dbReference type="Gene3D" id="1.10.506.10">
    <property type="entry name" value="GTPase Activation - p120gap, domain 1"/>
    <property type="match status" value="1"/>
</dbReference>
<dbReference type="InterPro" id="IPR001936">
    <property type="entry name" value="RasGAP_dom"/>
</dbReference>
<evidence type="ECO:0000313" key="5">
    <source>
        <dbReference type="Proteomes" id="UP000267096"/>
    </source>
</evidence>
<dbReference type="Proteomes" id="UP000267096">
    <property type="component" value="Unassembled WGS sequence"/>
</dbReference>
<organism evidence="4 5">
    <name type="scientific">Anisakis simplex</name>
    <name type="common">Herring worm</name>
    <dbReference type="NCBI Taxonomy" id="6269"/>
    <lineage>
        <taxon>Eukaryota</taxon>
        <taxon>Metazoa</taxon>
        <taxon>Ecdysozoa</taxon>
        <taxon>Nematoda</taxon>
        <taxon>Chromadorea</taxon>
        <taxon>Rhabditida</taxon>
        <taxon>Spirurina</taxon>
        <taxon>Ascaridomorpha</taxon>
        <taxon>Ascaridoidea</taxon>
        <taxon>Anisakidae</taxon>
        <taxon>Anisakis</taxon>
        <taxon>Anisakis simplex complex</taxon>
    </lineage>
</organism>
<dbReference type="SUPFAM" id="SSF48350">
    <property type="entry name" value="GTPase activation domain, GAP"/>
    <property type="match status" value="1"/>
</dbReference>
<dbReference type="OrthoDB" id="1562946at2759"/>
<dbReference type="PROSITE" id="PS50018">
    <property type="entry name" value="RAS_GTPASE_ACTIV_2"/>
    <property type="match status" value="1"/>
</dbReference>
<sequence length="108" mass="12030">MLNTMRPLLQLMHLTPEKSYEIERDRLSGDATVESGVEATMHAAELAFSLILSSESRFPGPLRTLCHTLYHVINSRFPNSGLSALGKILFLRFFNPAICMFHSSASSC</sequence>
<evidence type="ECO:0000256" key="1">
    <source>
        <dbReference type="ARBA" id="ARBA00022468"/>
    </source>
</evidence>
<dbReference type="InterPro" id="IPR008936">
    <property type="entry name" value="Rho_GTPase_activation_prot"/>
</dbReference>
<reference evidence="4 5" key="1">
    <citation type="submission" date="2018-11" db="EMBL/GenBank/DDBJ databases">
        <authorList>
            <consortium name="Pathogen Informatics"/>
        </authorList>
    </citation>
    <scope>NUCLEOTIDE SEQUENCE [LARGE SCALE GENOMIC DNA]</scope>
</reference>
<gene>
    <name evidence="4" type="ORF">ASIM_LOCUS6909</name>
</gene>
<dbReference type="InterPro" id="IPR039360">
    <property type="entry name" value="Ras_GTPase"/>
</dbReference>
<evidence type="ECO:0000259" key="3">
    <source>
        <dbReference type="PROSITE" id="PS50018"/>
    </source>
</evidence>